<dbReference type="EMBL" id="BJVU01000010">
    <property type="protein sequence ID" value="GEL59562.1"/>
    <property type="molecule type" value="Genomic_DNA"/>
</dbReference>
<evidence type="ECO:0000256" key="1">
    <source>
        <dbReference type="SAM" id="MobiDB-lite"/>
    </source>
</evidence>
<feature type="compositionally biased region" description="Basic residues" evidence="1">
    <location>
        <begin position="1"/>
        <end position="11"/>
    </location>
</feature>
<proteinExistence type="predicted"/>
<dbReference type="RefSeq" id="WP_048837283.1">
    <property type="nucleotide sequence ID" value="NZ_BAMV01000002.1"/>
</dbReference>
<sequence length="188" mass="20815">MSVSRKSRLTRSHTPDLPDLELPSCTRPASTAKPALADKSKRTAAKKHKTHPPPVQTDLFAHPLPPLPRQHLNAQDVRLAYVPHGTLNRPQPNASQWLYHVTTPNTAASYFDHGIALSRKAPLLVTEAAGISAWLATLHSDSTDAPEQTQFCVLRLYRKMVSELLEPDADHTTHFQAPCFWLTTAPPV</sequence>
<evidence type="ECO:0000313" key="4">
    <source>
        <dbReference type="Proteomes" id="UP000032671"/>
    </source>
</evidence>
<accession>A0A6N3SR24</accession>
<gene>
    <name evidence="2" type="ORF">Abci_002_061</name>
    <name evidence="3" type="ORF">ACI01nite_21640</name>
</gene>
<organism evidence="2 4">
    <name type="scientific">Acetobacter cibinongensis</name>
    <dbReference type="NCBI Taxonomy" id="146475"/>
    <lineage>
        <taxon>Bacteria</taxon>
        <taxon>Pseudomonadati</taxon>
        <taxon>Pseudomonadota</taxon>
        <taxon>Alphaproteobacteria</taxon>
        <taxon>Acetobacterales</taxon>
        <taxon>Acetobacteraceae</taxon>
        <taxon>Acetobacter</taxon>
    </lineage>
</organism>
<dbReference type="AlphaFoldDB" id="A0A0D6MZQ9"/>
<keyword evidence="5" id="KW-1185">Reference proteome</keyword>
<evidence type="ECO:0000313" key="5">
    <source>
        <dbReference type="Proteomes" id="UP000321891"/>
    </source>
</evidence>
<name>A0A0D6MZQ9_9PROT</name>
<reference evidence="2 4" key="1">
    <citation type="submission" date="2012-11" db="EMBL/GenBank/DDBJ databases">
        <title>Whole genome sequence of Acetobacter cibinongensis 4H-1.</title>
        <authorList>
            <person name="Azuma Y."/>
            <person name="Higashiura N."/>
            <person name="Hirakawa H."/>
            <person name="Matsushita K."/>
        </authorList>
    </citation>
    <scope>NUCLEOTIDE SEQUENCE [LARGE SCALE GENOMIC DNA]</scope>
    <source>
        <strain evidence="2 4">4H-1</strain>
    </source>
</reference>
<accession>A0A0D6MZQ9</accession>
<feature type="compositionally biased region" description="Basic residues" evidence="1">
    <location>
        <begin position="42"/>
        <end position="51"/>
    </location>
</feature>
<protein>
    <submittedName>
        <fullName evidence="2">Uncharacterized protein</fullName>
    </submittedName>
</protein>
<reference evidence="3 5" key="2">
    <citation type="submission" date="2019-07" db="EMBL/GenBank/DDBJ databases">
        <title>Whole genome shotgun sequence of Acetobacter cibinongensis NBRC 16605.</title>
        <authorList>
            <person name="Hosoyama A."/>
            <person name="Uohara A."/>
            <person name="Ohji S."/>
            <person name="Ichikawa N."/>
        </authorList>
    </citation>
    <scope>NUCLEOTIDE SEQUENCE [LARGE SCALE GENOMIC DNA]</scope>
    <source>
        <strain evidence="3 5">NBRC 16605</strain>
    </source>
</reference>
<comment type="caution">
    <text evidence="2">The sequence shown here is derived from an EMBL/GenBank/DDBJ whole genome shotgun (WGS) entry which is preliminary data.</text>
</comment>
<feature type="region of interest" description="Disordered" evidence="1">
    <location>
        <begin position="1"/>
        <end position="55"/>
    </location>
</feature>
<dbReference type="EMBL" id="BAMV01000002">
    <property type="protein sequence ID" value="GAN59184.1"/>
    <property type="molecule type" value="Genomic_DNA"/>
</dbReference>
<dbReference type="Proteomes" id="UP000321891">
    <property type="component" value="Unassembled WGS sequence"/>
</dbReference>
<dbReference type="Proteomes" id="UP000032671">
    <property type="component" value="Unassembled WGS sequence"/>
</dbReference>
<evidence type="ECO:0000313" key="3">
    <source>
        <dbReference type="EMBL" id="GEL59562.1"/>
    </source>
</evidence>
<evidence type="ECO:0000313" key="2">
    <source>
        <dbReference type="EMBL" id="GAN59184.1"/>
    </source>
</evidence>